<dbReference type="CDD" id="cd23281">
    <property type="entry name" value="beta-trefoil_MIR_POMT1"/>
    <property type="match status" value="1"/>
</dbReference>
<dbReference type="InterPro" id="IPR032421">
    <property type="entry name" value="PMT_4TMC"/>
</dbReference>
<protein>
    <recommendedName>
        <fullName evidence="4">dolichyl-phosphate-mannose--protein mannosyltransferase</fullName>
        <ecNumber evidence="4">2.4.1.109</ecNumber>
    </recommendedName>
</protein>
<dbReference type="SUPFAM" id="SSF82109">
    <property type="entry name" value="MIR domain"/>
    <property type="match status" value="1"/>
</dbReference>
<evidence type="ECO:0000256" key="12">
    <source>
        <dbReference type="ARBA" id="ARBA00045085"/>
    </source>
</evidence>
<keyword evidence="10 15" id="KW-1133">Transmembrane helix</keyword>
<feature type="domain" description="MIR" evidence="16">
    <location>
        <begin position="555"/>
        <end position="611"/>
    </location>
</feature>
<evidence type="ECO:0000256" key="4">
    <source>
        <dbReference type="ARBA" id="ARBA00012839"/>
    </source>
</evidence>
<comment type="subcellular location">
    <subcellularLocation>
        <location evidence="1">Endoplasmic reticulum membrane</location>
        <topology evidence="1">Multi-pass membrane protein</topology>
    </subcellularLocation>
</comment>
<evidence type="ECO:0000313" key="17">
    <source>
        <dbReference type="EnsemblMetazoa" id="Aqu2.1.36832_001"/>
    </source>
</evidence>
<dbReference type="InParanoid" id="A0A1X7VBC2"/>
<evidence type="ECO:0000256" key="15">
    <source>
        <dbReference type="SAM" id="Phobius"/>
    </source>
</evidence>
<dbReference type="FunCoup" id="A0A1X7VBC2">
    <property type="interactions" value="191"/>
</dbReference>
<evidence type="ECO:0000256" key="8">
    <source>
        <dbReference type="ARBA" id="ARBA00022737"/>
    </source>
</evidence>
<feature type="transmembrane region" description="Helical" evidence="15">
    <location>
        <begin position="362"/>
        <end position="384"/>
    </location>
</feature>
<feature type="transmembrane region" description="Helical" evidence="15">
    <location>
        <begin position="291"/>
        <end position="308"/>
    </location>
</feature>
<reference evidence="17" key="2">
    <citation type="submission" date="2017-05" db="UniProtKB">
        <authorList>
            <consortium name="EnsemblMetazoa"/>
        </authorList>
    </citation>
    <scope>IDENTIFICATION</scope>
</reference>
<dbReference type="Pfam" id="PF02366">
    <property type="entry name" value="PMT"/>
    <property type="match status" value="1"/>
</dbReference>
<evidence type="ECO:0000256" key="3">
    <source>
        <dbReference type="ARBA" id="ARBA00007222"/>
    </source>
</evidence>
<dbReference type="UniPathway" id="UPA00378"/>
<feature type="domain" description="MIR" evidence="16">
    <location>
        <begin position="418"/>
        <end position="478"/>
    </location>
</feature>
<keyword evidence="11 15" id="KW-0472">Membrane</keyword>
<dbReference type="EC" id="2.4.1.109" evidence="4"/>
<comment type="catalytic activity">
    <reaction evidence="12">
        <text>a di-trans,poly-cis-dolichyl beta-D-mannosyl phosphate + L-threonyl-[protein] = 3-O-(alpha-D-mannosyl)-L-threonyl-[protein] + a di-trans,poly-cis-dolichyl phosphate + H(+)</text>
        <dbReference type="Rhea" id="RHEA:53396"/>
        <dbReference type="Rhea" id="RHEA-COMP:11060"/>
        <dbReference type="Rhea" id="RHEA-COMP:13547"/>
        <dbReference type="Rhea" id="RHEA-COMP:19498"/>
        <dbReference type="Rhea" id="RHEA-COMP:19501"/>
        <dbReference type="ChEBI" id="CHEBI:15378"/>
        <dbReference type="ChEBI" id="CHEBI:30013"/>
        <dbReference type="ChEBI" id="CHEBI:57683"/>
        <dbReference type="ChEBI" id="CHEBI:58211"/>
        <dbReference type="ChEBI" id="CHEBI:137323"/>
        <dbReference type="EC" id="2.4.1.109"/>
    </reaction>
</comment>
<evidence type="ECO:0000256" key="11">
    <source>
        <dbReference type="ARBA" id="ARBA00023136"/>
    </source>
</evidence>
<dbReference type="OrthoDB" id="292747at2759"/>
<dbReference type="InterPro" id="IPR027005">
    <property type="entry name" value="PMT-like"/>
</dbReference>
<dbReference type="Proteomes" id="UP000007879">
    <property type="component" value="Unassembled WGS sequence"/>
</dbReference>
<keyword evidence="8" id="KW-0677">Repeat</keyword>
<evidence type="ECO:0000256" key="14">
    <source>
        <dbReference type="SAM" id="MobiDB-lite"/>
    </source>
</evidence>
<name>A0A1X7VBC2_AMPQE</name>
<evidence type="ECO:0000256" key="1">
    <source>
        <dbReference type="ARBA" id="ARBA00004477"/>
    </source>
</evidence>
<dbReference type="GO" id="GO:0004169">
    <property type="term" value="F:dolichyl-phosphate-mannose-protein mannosyltransferase activity"/>
    <property type="evidence" value="ECO:0007669"/>
    <property type="project" value="UniProtKB-EC"/>
</dbReference>
<dbReference type="InterPro" id="IPR003342">
    <property type="entry name" value="ArnT-like_N"/>
</dbReference>
<evidence type="ECO:0000256" key="7">
    <source>
        <dbReference type="ARBA" id="ARBA00022692"/>
    </source>
</evidence>
<keyword evidence="18" id="KW-1185">Reference proteome</keyword>
<reference evidence="18" key="1">
    <citation type="journal article" date="2010" name="Nature">
        <title>The Amphimedon queenslandica genome and the evolution of animal complexity.</title>
        <authorList>
            <person name="Srivastava M."/>
            <person name="Simakov O."/>
            <person name="Chapman J."/>
            <person name="Fahey B."/>
            <person name="Gauthier M.E."/>
            <person name="Mitros T."/>
            <person name="Richards G.S."/>
            <person name="Conaco C."/>
            <person name="Dacre M."/>
            <person name="Hellsten U."/>
            <person name="Larroux C."/>
            <person name="Putnam N.H."/>
            <person name="Stanke M."/>
            <person name="Adamska M."/>
            <person name="Darling A."/>
            <person name="Degnan S.M."/>
            <person name="Oakley T.H."/>
            <person name="Plachetzki D.C."/>
            <person name="Zhai Y."/>
            <person name="Adamski M."/>
            <person name="Calcino A."/>
            <person name="Cummins S.F."/>
            <person name="Goodstein D.M."/>
            <person name="Harris C."/>
            <person name="Jackson D.J."/>
            <person name="Leys S.P."/>
            <person name="Shu S."/>
            <person name="Woodcroft B.J."/>
            <person name="Vervoort M."/>
            <person name="Kosik K.S."/>
            <person name="Manning G."/>
            <person name="Degnan B.M."/>
            <person name="Rokhsar D.S."/>
        </authorList>
    </citation>
    <scope>NUCLEOTIDE SEQUENCE [LARGE SCALE GENOMIC DNA]</scope>
</reference>
<dbReference type="PANTHER" id="PTHR10050">
    <property type="entry name" value="DOLICHYL-PHOSPHATE-MANNOSE--PROTEIN MANNOSYLTRANSFERASE"/>
    <property type="match status" value="1"/>
</dbReference>
<accession>A0A1X7VBC2</accession>
<feature type="transmembrane region" description="Helical" evidence="15">
    <location>
        <begin position="259"/>
        <end position="279"/>
    </location>
</feature>
<gene>
    <name evidence="17" type="primary">100641038</name>
</gene>
<dbReference type="Gene3D" id="2.80.10.50">
    <property type="match status" value="1"/>
</dbReference>
<feature type="compositionally biased region" description="Basic residues" evidence="14">
    <location>
        <begin position="23"/>
        <end position="32"/>
    </location>
</feature>
<feature type="compositionally biased region" description="Polar residues" evidence="14">
    <location>
        <begin position="42"/>
        <end position="58"/>
    </location>
</feature>
<dbReference type="PANTHER" id="PTHR10050:SF51">
    <property type="entry name" value="PROTEIN O-MANNOSYL-TRANSFERASE 1"/>
    <property type="match status" value="1"/>
</dbReference>
<dbReference type="SMART" id="SM00472">
    <property type="entry name" value="MIR"/>
    <property type="match status" value="3"/>
</dbReference>
<feature type="transmembrane region" description="Helical" evidence="15">
    <location>
        <begin position="115"/>
        <end position="136"/>
    </location>
</feature>
<evidence type="ECO:0000256" key="13">
    <source>
        <dbReference type="ARBA" id="ARBA00045102"/>
    </source>
</evidence>
<dbReference type="InterPro" id="IPR016093">
    <property type="entry name" value="MIR_motif"/>
</dbReference>
<sequence>MEEPQGERGSPQKAGKEEEKERKIRKRSHKKKPEVQSEVKSEVTQLEATPSEVTSSDVSQQGTPPPPQYQSPPSHIQTELVQVHDGQGGFKTVRLIKRPPPPPTMWFLISSEKPWWNVPVTVNILYWVMTVFAFIIRFWRIDLPNCVVFDEVHFGKFASYYLSQTFFFDVHPPLGKLIFALIGYWNDFDGSFLFSTIGEEFPSEVPYVIMRGASALCGALLIPTIYEIMVMLGFTHKGALLACFFTLLDNSLQIQSRVIMLDSFVILFTYLSVLGYLKVYHCRAVSYSRRWHCWLAITGISLGILLGVKYTGLIAVGCVGLLGLCDLWQIVGDLAVDKWPEPNPPLHKDLLDLFVHMAHRGAYLLGIPLLMNFVLFYIHFYVLVNAGPGNAFVSLDFQDTLKGSPVPPPVRYSVPENSTLLRYGASISFRNQDSSCWLHSHKDLYPLKYPDGRGSSYQQQVTCYEFRDPNNYWTIRKPGIPSDPSIPTNDTDPVRNNDVIELVHTKTEKLLNSHDVAAPLSPANQEIAGYINYSAKFIPYLHWRIELQGVKDDIPVFWASGKTKFRFIHVNSNQAMACTGSRLPEWGFQQFEVATDRAVESSHTLWVMDDANHVNSTDEMLEEEETLRNETANQFQPLPSRRPRDPNVTMSFWEKYFEMQGRMLAAHGNLGDHQFGASPAQWPLLGKTLPYWLHNKTNAQITLLGNPVLWWSGTGGIGIFSVVLLFYLVRKRRNINDIPPVVFEQYWTSGLVLMVGWSAHYFPYFLLSRVLFLHHYLPALPFKFMLLAALFDHGYYWANRCKWYPKLMKLFYQGLVFLYCFSVLVTFFLFAPFAFGYPALTKPQIMWRRWRSHWDLLIRG</sequence>
<organism evidence="17">
    <name type="scientific">Amphimedon queenslandica</name>
    <name type="common">Sponge</name>
    <dbReference type="NCBI Taxonomy" id="400682"/>
    <lineage>
        <taxon>Eukaryota</taxon>
        <taxon>Metazoa</taxon>
        <taxon>Porifera</taxon>
        <taxon>Demospongiae</taxon>
        <taxon>Heteroscleromorpha</taxon>
        <taxon>Haplosclerida</taxon>
        <taxon>Niphatidae</taxon>
        <taxon>Amphimedon</taxon>
    </lineage>
</organism>
<feature type="region of interest" description="Disordered" evidence="14">
    <location>
        <begin position="1"/>
        <end position="74"/>
    </location>
</feature>
<evidence type="ECO:0000256" key="6">
    <source>
        <dbReference type="ARBA" id="ARBA00022679"/>
    </source>
</evidence>
<dbReference type="GO" id="GO:0005789">
    <property type="term" value="C:endoplasmic reticulum membrane"/>
    <property type="evidence" value="ECO:0007669"/>
    <property type="project" value="UniProtKB-SubCell"/>
</dbReference>
<evidence type="ECO:0000256" key="10">
    <source>
        <dbReference type="ARBA" id="ARBA00022989"/>
    </source>
</evidence>
<evidence type="ECO:0000313" key="18">
    <source>
        <dbReference type="Proteomes" id="UP000007879"/>
    </source>
</evidence>
<feature type="transmembrane region" description="Helical" evidence="15">
    <location>
        <begin position="810"/>
        <end position="835"/>
    </location>
</feature>
<evidence type="ECO:0000256" key="2">
    <source>
        <dbReference type="ARBA" id="ARBA00004922"/>
    </source>
</evidence>
<proteinExistence type="inferred from homology"/>
<comment type="catalytic activity">
    <reaction evidence="13">
        <text>a di-trans,poly-cis-dolichyl beta-D-mannosyl phosphate + L-seryl-[protein] = 3-O-(alpha-D-mannosyl)-L-seryl-[protein] + a di-trans,poly-cis-dolichyl phosphate + H(+)</text>
        <dbReference type="Rhea" id="RHEA:17377"/>
        <dbReference type="Rhea" id="RHEA-COMP:9863"/>
        <dbReference type="Rhea" id="RHEA-COMP:13546"/>
        <dbReference type="Rhea" id="RHEA-COMP:19498"/>
        <dbReference type="Rhea" id="RHEA-COMP:19501"/>
        <dbReference type="ChEBI" id="CHEBI:15378"/>
        <dbReference type="ChEBI" id="CHEBI:29999"/>
        <dbReference type="ChEBI" id="CHEBI:57683"/>
        <dbReference type="ChEBI" id="CHEBI:58211"/>
        <dbReference type="ChEBI" id="CHEBI:137321"/>
        <dbReference type="EC" id="2.4.1.109"/>
    </reaction>
</comment>
<feature type="transmembrane region" description="Helical" evidence="15">
    <location>
        <begin position="741"/>
        <end position="760"/>
    </location>
</feature>
<evidence type="ECO:0000256" key="5">
    <source>
        <dbReference type="ARBA" id="ARBA00022676"/>
    </source>
</evidence>
<dbReference type="Pfam" id="PF02815">
    <property type="entry name" value="MIR"/>
    <property type="match status" value="1"/>
</dbReference>
<dbReference type="KEGG" id="aqu:100641038"/>
<keyword evidence="7 15" id="KW-0812">Transmembrane</keyword>
<dbReference type="eggNOG" id="KOG3359">
    <property type="taxonomic scope" value="Eukaryota"/>
</dbReference>
<keyword evidence="6" id="KW-0808">Transferase</keyword>
<comment type="pathway">
    <text evidence="2">Protein modification; protein glycosylation.</text>
</comment>
<dbReference type="PROSITE" id="PS50919">
    <property type="entry name" value="MIR"/>
    <property type="match status" value="3"/>
</dbReference>
<feature type="transmembrane region" description="Helical" evidence="15">
    <location>
        <begin position="708"/>
        <end position="729"/>
    </location>
</feature>
<keyword evidence="9" id="KW-0256">Endoplasmic reticulum</keyword>
<dbReference type="STRING" id="400682.A0A1X7VBC2"/>
<feature type="transmembrane region" description="Helical" evidence="15">
    <location>
        <begin position="780"/>
        <end position="798"/>
    </location>
</feature>
<dbReference type="EnsemblMetazoa" id="XM_019994341.1">
    <property type="protein sequence ID" value="XP_019849900.1"/>
    <property type="gene ID" value="LOC100641038"/>
</dbReference>
<feature type="domain" description="MIR" evidence="16">
    <location>
        <begin position="491"/>
        <end position="548"/>
    </location>
</feature>
<evidence type="ECO:0000256" key="9">
    <source>
        <dbReference type="ARBA" id="ARBA00022824"/>
    </source>
</evidence>
<keyword evidence="5" id="KW-0328">Glycosyltransferase</keyword>
<dbReference type="Pfam" id="PF16192">
    <property type="entry name" value="PMT_4TMC"/>
    <property type="match status" value="1"/>
</dbReference>
<dbReference type="InterPro" id="IPR036300">
    <property type="entry name" value="MIR_dom_sf"/>
</dbReference>
<dbReference type="AlphaFoldDB" id="A0A1X7VBC2"/>
<evidence type="ECO:0000259" key="16">
    <source>
        <dbReference type="PROSITE" id="PS50919"/>
    </source>
</evidence>
<dbReference type="EnsemblMetazoa" id="Aqu2.1.36832_001">
    <property type="protein sequence ID" value="Aqu2.1.36832_001"/>
    <property type="gene ID" value="Aqu2.1.36832"/>
</dbReference>
<comment type="similarity">
    <text evidence="3">Belongs to the glycosyltransferase 39 family.</text>
</comment>